<organism evidence="1 2">
    <name type="scientific">Carex littledalei</name>
    <dbReference type="NCBI Taxonomy" id="544730"/>
    <lineage>
        <taxon>Eukaryota</taxon>
        <taxon>Viridiplantae</taxon>
        <taxon>Streptophyta</taxon>
        <taxon>Embryophyta</taxon>
        <taxon>Tracheophyta</taxon>
        <taxon>Spermatophyta</taxon>
        <taxon>Magnoliopsida</taxon>
        <taxon>Liliopsida</taxon>
        <taxon>Poales</taxon>
        <taxon>Cyperaceae</taxon>
        <taxon>Cyperoideae</taxon>
        <taxon>Cariceae</taxon>
        <taxon>Carex</taxon>
        <taxon>Carex subgen. Euthyceras</taxon>
    </lineage>
</organism>
<gene>
    <name evidence="1" type="ORF">FCM35_KLT04850</name>
</gene>
<keyword evidence="2" id="KW-1185">Reference proteome</keyword>
<evidence type="ECO:0000313" key="2">
    <source>
        <dbReference type="Proteomes" id="UP000623129"/>
    </source>
</evidence>
<evidence type="ECO:0000313" key="1">
    <source>
        <dbReference type="EMBL" id="KAF3329519.1"/>
    </source>
</evidence>
<dbReference type="AlphaFoldDB" id="A0A833VNI5"/>
<protein>
    <submittedName>
        <fullName evidence="1">Uncharacterized protein</fullName>
    </submittedName>
</protein>
<sequence length="100" mass="11584">MLSVTISDAYTLLLCYNCRRLKIAERKGSTFFDFLAISNCESRSKPPGCRALIMELQLLKRSSMQNLSILFPLFIIFGCKFFEMLEMDFVVVVIMLERNL</sequence>
<comment type="caution">
    <text evidence="1">The sequence shown here is derived from an EMBL/GenBank/DDBJ whole genome shotgun (WGS) entry which is preliminary data.</text>
</comment>
<dbReference type="Proteomes" id="UP000623129">
    <property type="component" value="Unassembled WGS sequence"/>
</dbReference>
<reference evidence="1" key="1">
    <citation type="submission" date="2020-01" db="EMBL/GenBank/DDBJ databases">
        <title>Genome sequence of Kobresia littledalei, the first chromosome-level genome in the family Cyperaceae.</title>
        <authorList>
            <person name="Qu G."/>
        </authorList>
    </citation>
    <scope>NUCLEOTIDE SEQUENCE</scope>
    <source>
        <strain evidence="1">C.B.Clarke</strain>
        <tissue evidence="1">Leaf</tissue>
    </source>
</reference>
<dbReference type="EMBL" id="SWLB01000014">
    <property type="protein sequence ID" value="KAF3329519.1"/>
    <property type="molecule type" value="Genomic_DNA"/>
</dbReference>
<name>A0A833VNI5_9POAL</name>
<proteinExistence type="predicted"/>
<accession>A0A833VNI5</accession>